<dbReference type="AlphaFoldDB" id="A0AA38HZB0"/>
<evidence type="ECO:0000313" key="1">
    <source>
        <dbReference type="EMBL" id="KAJ3645752.1"/>
    </source>
</evidence>
<gene>
    <name evidence="1" type="ORF">Zmor_023387</name>
</gene>
<proteinExistence type="predicted"/>
<dbReference type="EMBL" id="JALNTZ010000007">
    <property type="protein sequence ID" value="KAJ3645752.1"/>
    <property type="molecule type" value="Genomic_DNA"/>
</dbReference>
<organism evidence="1 2">
    <name type="scientific">Zophobas morio</name>
    <dbReference type="NCBI Taxonomy" id="2755281"/>
    <lineage>
        <taxon>Eukaryota</taxon>
        <taxon>Metazoa</taxon>
        <taxon>Ecdysozoa</taxon>
        <taxon>Arthropoda</taxon>
        <taxon>Hexapoda</taxon>
        <taxon>Insecta</taxon>
        <taxon>Pterygota</taxon>
        <taxon>Neoptera</taxon>
        <taxon>Endopterygota</taxon>
        <taxon>Coleoptera</taxon>
        <taxon>Polyphaga</taxon>
        <taxon>Cucujiformia</taxon>
        <taxon>Tenebrionidae</taxon>
        <taxon>Zophobas</taxon>
    </lineage>
</organism>
<protein>
    <submittedName>
        <fullName evidence="1">Uncharacterized protein</fullName>
    </submittedName>
</protein>
<reference evidence="1" key="1">
    <citation type="journal article" date="2023" name="G3 (Bethesda)">
        <title>Whole genome assemblies of Zophobas morio and Tenebrio molitor.</title>
        <authorList>
            <person name="Kaur S."/>
            <person name="Stinson S.A."/>
            <person name="diCenzo G.C."/>
        </authorList>
    </citation>
    <scope>NUCLEOTIDE SEQUENCE</scope>
    <source>
        <strain evidence="1">QUZm001</strain>
    </source>
</reference>
<dbReference type="Proteomes" id="UP001168821">
    <property type="component" value="Unassembled WGS sequence"/>
</dbReference>
<accession>A0AA38HZB0</accession>
<sequence>MYRNYSGALDCLHWMKIHYLRSPLFKLIFFDRDPSRTSIATPLRDSPGRCFETAPDLSLCARLSAVNSDDSPISAVRTSRRLSTAIGVVLGRRKGVFRNNSK</sequence>
<keyword evidence="2" id="KW-1185">Reference proteome</keyword>
<evidence type="ECO:0000313" key="2">
    <source>
        <dbReference type="Proteomes" id="UP001168821"/>
    </source>
</evidence>
<comment type="caution">
    <text evidence="1">The sequence shown here is derived from an EMBL/GenBank/DDBJ whole genome shotgun (WGS) entry which is preliminary data.</text>
</comment>
<name>A0AA38HZB0_9CUCU</name>